<name>A0A5C1QKB0_9SPIO</name>
<dbReference type="Pfam" id="PF10719">
    <property type="entry name" value="ComFB"/>
    <property type="match status" value="1"/>
</dbReference>
<dbReference type="InterPro" id="IPR019657">
    <property type="entry name" value="ComFB"/>
</dbReference>
<proteinExistence type="predicted"/>
<keyword evidence="2" id="KW-1185">Reference proteome</keyword>
<dbReference type="AlphaFoldDB" id="A0A5C1QKB0"/>
<organism evidence="1 2">
    <name type="scientific">Oceanispirochaeta crateris</name>
    <dbReference type="NCBI Taxonomy" id="2518645"/>
    <lineage>
        <taxon>Bacteria</taxon>
        <taxon>Pseudomonadati</taxon>
        <taxon>Spirochaetota</taxon>
        <taxon>Spirochaetia</taxon>
        <taxon>Spirochaetales</taxon>
        <taxon>Spirochaetaceae</taxon>
        <taxon>Oceanispirochaeta</taxon>
    </lineage>
</organism>
<sequence length="99" mass="11406">MSFIDDYKLDEIKNEVEEVAYKELERQLSAISDEDICKCTDCVQDMACFALNQIKPRYTVSLLGSLFTRVETETLIKDIEKVVRESVEKISQNPLHSKS</sequence>
<evidence type="ECO:0000313" key="2">
    <source>
        <dbReference type="Proteomes" id="UP000324209"/>
    </source>
</evidence>
<accession>A0A5C1QKB0</accession>
<dbReference type="Proteomes" id="UP000324209">
    <property type="component" value="Chromosome"/>
</dbReference>
<protein>
    <submittedName>
        <fullName evidence="1">Competence protein ComFB</fullName>
    </submittedName>
</protein>
<dbReference type="KEGG" id="ock:EXM22_06365"/>
<evidence type="ECO:0000313" key="1">
    <source>
        <dbReference type="EMBL" id="QEN07629.1"/>
    </source>
</evidence>
<dbReference type="EMBL" id="CP036150">
    <property type="protein sequence ID" value="QEN07629.1"/>
    <property type="molecule type" value="Genomic_DNA"/>
</dbReference>
<gene>
    <name evidence="1" type="ORF">EXM22_06365</name>
</gene>
<dbReference type="OrthoDB" id="5616024at2"/>
<reference evidence="1 2" key="1">
    <citation type="submission" date="2019-02" db="EMBL/GenBank/DDBJ databases">
        <title>Complete Genome Sequence and Methylome Analysis of free living Spirochaetas.</title>
        <authorList>
            <person name="Fomenkov A."/>
            <person name="Dubinina G."/>
            <person name="Leshcheva N."/>
            <person name="Mikheeva N."/>
            <person name="Grabovich M."/>
            <person name="Vincze T."/>
            <person name="Roberts R.J."/>
        </authorList>
    </citation>
    <scope>NUCLEOTIDE SEQUENCE [LARGE SCALE GENOMIC DNA]</scope>
    <source>
        <strain evidence="1 2">K2</strain>
    </source>
</reference>
<dbReference type="RefSeq" id="WP_149485709.1">
    <property type="nucleotide sequence ID" value="NZ_CP036150.1"/>
</dbReference>